<dbReference type="GO" id="GO:0030890">
    <property type="term" value="P:positive regulation of B cell proliferation"/>
    <property type="evidence" value="ECO:0007669"/>
    <property type="project" value="TreeGrafter"/>
</dbReference>
<accession>A0AAR2IVE7</accession>
<evidence type="ECO:0000256" key="5">
    <source>
        <dbReference type="ARBA" id="ARBA00023180"/>
    </source>
</evidence>
<name>A0AAR2IVE7_PYGNA</name>
<reference evidence="6" key="3">
    <citation type="submission" date="2025-09" db="UniProtKB">
        <authorList>
            <consortium name="Ensembl"/>
        </authorList>
    </citation>
    <scope>IDENTIFICATION</scope>
</reference>
<evidence type="ECO:0000313" key="7">
    <source>
        <dbReference type="Proteomes" id="UP001501920"/>
    </source>
</evidence>
<dbReference type="AlphaFoldDB" id="A0AAR2IVE7"/>
<keyword evidence="2" id="KW-0202">Cytokine</keyword>
<dbReference type="GeneTree" id="ENSGT00940000178635"/>
<dbReference type="GO" id="GO:0005615">
    <property type="term" value="C:extracellular space"/>
    <property type="evidence" value="ECO:0007669"/>
    <property type="project" value="UniProtKB-KW"/>
</dbReference>
<sequence>IRDVLSSECCDREVMGHVITRKTSSVAGMEQTITSLFHCLQEMPENNPVNTCYTAGIARLGCQDELELVVPFRPDAQIAMDTESTFFGIIQL</sequence>
<dbReference type="Gene3D" id="2.60.120.40">
    <property type="match status" value="1"/>
</dbReference>
<evidence type="ECO:0000256" key="4">
    <source>
        <dbReference type="ARBA" id="ARBA00023157"/>
    </source>
</evidence>
<comment type="subcellular location">
    <subcellularLocation>
        <location evidence="1">Secreted</location>
    </subcellularLocation>
</comment>
<evidence type="ECO:0000256" key="1">
    <source>
        <dbReference type="ARBA" id="ARBA00004613"/>
    </source>
</evidence>
<reference evidence="6 7" key="1">
    <citation type="submission" date="2020-10" db="EMBL/GenBank/DDBJ databases">
        <title>Pygocentrus nattereri (red-bellied piranha) genome, fPygNat1, primary haplotype.</title>
        <authorList>
            <person name="Myers G."/>
            <person name="Meyer A."/>
            <person name="Karagic N."/>
            <person name="Pippel M."/>
            <person name="Winkler S."/>
            <person name="Tracey A."/>
            <person name="Wood J."/>
            <person name="Formenti G."/>
            <person name="Howe K."/>
            <person name="Fedrigo O."/>
            <person name="Jarvis E.D."/>
        </authorList>
    </citation>
    <scope>NUCLEOTIDE SEQUENCE [LARGE SCALE GENOMIC DNA]</scope>
</reference>
<evidence type="ECO:0000313" key="6">
    <source>
        <dbReference type="Ensembl" id="ENSPNAP00000042019.1"/>
    </source>
</evidence>
<keyword evidence="4" id="KW-1015">Disulfide bond</keyword>
<keyword evidence="3" id="KW-0964">Secreted</keyword>
<dbReference type="InterPro" id="IPR051748">
    <property type="entry name" value="TNF_Ligand_Superfamily"/>
</dbReference>
<dbReference type="Proteomes" id="UP001501920">
    <property type="component" value="Chromosome 8"/>
</dbReference>
<evidence type="ECO:0000256" key="3">
    <source>
        <dbReference type="ARBA" id="ARBA00022525"/>
    </source>
</evidence>
<evidence type="ECO:0000256" key="2">
    <source>
        <dbReference type="ARBA" id="ARBA00022514"/>
    </source>
</evidence>
<organism evidence="6 7">
    <name type="scientific">Pygocentrus nattereri</name>
    <name type="common">Red-bellied piranha</name>
    <dbReference type="NCBI Taxonomy" id="42514"/>
    <lineage>
        <taxon>Eukaryota</taxon>
        <taxon>Metazoa</taxon>
        <taxon>Chordata</taxon>
        <taxon>Craniata</taxon>
        <taxon>Vertebrata</taxon>
        <taxon>Euteleostomi</taxon>
        <taxon>Actinopterygii</taxon>
        <taxon>Neopterygii</taxon>
        <taxon>Teleostei</taxon>
        <taxon>Ostariophysi</taxon>
        <taxon>Characiformes</taxon>
        <taxon>Characoidei</taxon>
        <taxon>Pygocentrus</taxon>
    </lineage>
</organism>
<keyword evidence="7" id="KW-1185">Reference proteome</keyword>
<keyword evidence="5" id="KW-0325">Glycoprotein</keyword>
<dbReference type="GO" id="GO:0005125">
    <property type="term" value="F:cytokine activity"/>
    <property type="evidence" value="ECO:0007669"/>
    <property type="project" value="UniProtKB-KW"/>
</dbReference>
<proteinExistence type="predicted"/>
<dbReference type="PANTHER" id="PTHR15151:SF24">
    <property type="entry name" value="A PROLIFERATION-INDUCING LIGAND-LIKE PROTEIN-RELATED"/>
    <property type="match status" value="1"/>
</dbReference>
<dbReference type="SUPFAM" id="SSF49842">
    <property type="entry name" value="TNF-like"/>
    <property type="match status" value="1"/>
</dbReference>
<dbReference type="Ensembl" id="ENSPNAT00000051368.1">
    <property type="protein sequence ID" value="ENSPNAP00000042019.1"/>
    <property type="gene ID" value="ENSPNAG00000031900.1"/>
</dbReference>
<dbReference type="InterPro" id="IPR008983">
    <property type="entry name" value="Tumour_necrosis_fac-like_dom"/>
</dbReference>
<reference evidence="6" key="2">
    <citation type="submission" date="2025-08" db="UniProtKB">
        <authorList>
            <consortium name="Ensembl"/>
        </authorList>
    </citation>
    <scope>IDENTIFICATION</scope>
</reference>
<protein>
    <submittedName>
        <fullName evidence="6">Uncharacterized protein</fullName>
    </submittedName>
</protein>
<dbReference type="PANTHER" id="PTHR15151">
    <property type="entry name" value="PROTEIN EIGER"/>
    <property type="match status" value="1"/>
</dbReference>